<dbReference type="Pfam" id="PF01127">
    <property type="entry name" value="Sdh_cyt"/>
    <property type="match status" value="1"/>
</dbReference>
<keyword evidence="9 12" id="KW-0408">Iron</keyword>
<dbReference type="PANTHER" id="PTHR10978">
    <property type="entry name" value="SUCCINATE DEHYDROGENASE CYTOCHROME B560 SUBUNIT"/>
    <property type="match status" value="1"/>
</dbReference>
<keyword evidence="8 13" id="KW-1133">Transmembrane helix</keyword>
<dbReference type="PIRSF" id="PIRSF000178">
    <property type="entry name" value="SDH_cyt_b560"/>
    <property type="match status" value="1"/>
</dbReference>
<dbReference type="PANTHER" id="PTHR10978:SF5">
    <property type="entry name" value="SUCCINATE DEHYDROGENASE CYTOCHROME B560 SUBUNIT, MITOCHONDRIAL"/>
    <property type="match status" value="1"/>
</dbReference>
<dbReference type="PATRIC" id="fig|36861.3.peg.2868"/>
<dbReference type="GO" id="GO:0009055">
    <property type="term" value="F:electron transfer activity"/>
    <property type="evidence" value="ECO:0007669"/>
    <property type="project" value="InterPro"/>
</dbReference>
<keyword evidence="5 12" id="KW-0349">Heme</keyword>
<evidence type="ECO:0000256" key="11">
    <source>
        <dbReference type="ARBA" id="ARBA00025912"/>
    </source>
</evidence>
<dbReference type="InterPro" id="IPR018495">
    <property type="entry name" value="Succ_DH_cyt_bsu_CS"/>
</dbReference>
<dbReference type="NCBIfam" id="TIGR02970">
    <property type="entry name" value="succ_dehyd_cytB"/>
    <property type="match status" value="1"/>
</dbReference>
<keyword evidence="10 13" id="KW-0472">Membrane</keyword>
<proteinExistence type="inferred from homology"/>
<sequence length="126" mass="13912">MKLIERPVYLNLLRIHLPLAGWVSILHRLSGALLFAILPLGVWALSASLADEAGFRRMAEGMTHPLSRLFLLFLIWAFAHHLLAGLRHLALDVDWGVSLPRARQSSLAVMLATGLITLLAAWGLFA</sequence>
<dbReference type="GO" id="GO:0005886">
    <property type="term" value="C:plasma membrane"/>
    <property type="evidence" value="ECO:0007669"/>
    <property type="project" value="TreeGrafter"/>
</dbReference>
<comment type="caution">
    <text evidence="14">The sequence shown here is derived from an EMBL/GenBank/DDBJ whole genome shotgun (WGS) entry which is preliminary data.</text>
</comment>
<dbReference type="InterPro" id="IPR000701">
    <property type="entry name" value="SuccDH_FuR_B_TM-su"/>
</dbReference>
<dbReference type="EMBL" id="LDUG01000052">
    <property type="protein sequence ID" value="KVW93047.1"/>
    <property type="molecule type" value="Genomic_DNA"/>
</dbReference>
<reference evidence="14 15" key="1">
    <citation type="journal article" date="2015" name="Appl. Environ. Microbiol.">
        <title>Aerobic and Anaerobic Thiosulfate Oxidation by a Cold-Adapted, Subglacial Chemoautotroph.</title>
        <authorList>
            <person name="Harrold Z.R."/>
            <person name="Skidmore M.L."/>
            <person name="Hamilton T.L."/>
            <person name="Desch L."/>
            <person name="Amada K."/>
            <person name="van Gelder W."/>
            <person name="Glover K."/>
            <person name="Roden E.E."/>
            <person name="Boyd E.S."/>
        </authorList>
    </citation>
    <scope>NUCLEOTIDE SEQUENCE [LARGE SCALE GENOMIC DNA]</scope>
    <source>
        <strain evidence="14 15">RG</strain>
    </source>
</reference>
<feature type="transmembrane region" description="Helical" evidence="13">
    <location>
        <begin position="66"/>
        <end position="86"/>
    </location>
</feature>
<keyword evidence="6 13" id="KW-0812">Transmembrane</keyword>
<keyword evidence="15" id="KW-1185">Reference proteome</keyword>
<accession>A0A125BBP8</accession>
<evidence type="ECO:0000313" key="14">
    <source>
        <dbReference type="EMBL" id="KVW93047.1"/>
    </source>
</evidence>
<organism evidence="14 15">
    <name type="scientific">Thiobacillus denitrificans</name>
    <dbReference type="NCBI Taxonomy" id="36861"/>
    <lineage>
        <taxon>Bacteria</taxon>
        <taxon>Pseudomonadati</taxon>
        <taxon>Pseudomonadota</taxon>
        <taxon>Betaproteobacteria</taxon>
        <taxon>Nitrosomonadales</taxon>
        <taxon>Thiobacillaceae</taxon>
        <taxon>Thiobacillus</taxon>
    </lineage>
</organism>
<protein>
    <recommendedName>
        <fullName evidence="4">Succinate dehydrogenase cytochrome b556 subunit</fullName>
    </recommendedName>
</protein>
<dbReference type="GO" id="GO:0006099">
    <property type="term" value="P:tricarboxylic acid cycle"/>
    <property type="evidence" value="ECO:0007669"/>
    <property type="project" value="InterPro"/>
</dbReference>
<evidence type="ECO:0000256" key="13">
    <source>
        <dbReference type="SAM" id="Phobius"/>
    </source>
</evidence>
<gene>
    <name evidence="14" type="ORF">ABW22_15115</name>
</gene>
<dbReference type="CDD" id="cd03499">
    <property type="entry name" value="SQR_TypeC_SdhC"/>
    <property type="match status" value="1"/>
</dbReference>
<evidence type="ECO:0000313" key="15">
    <source>
        <dbReference type="Proteomes" id="UP000064243"/>
    </source>
</evidence>
<evidence type="ECO:0000256" key="1">
    <source>
        <dbReference type="ARBA" id="ARBA00004050"/>
    </source>
</evidence>
<evidence type="ECO:0000256" key="2">
    <source>
        <dbReference type="ARBA" id="ARBA00004141"/>
    </source>
</evidence>
<dbReference type="OrthoDB" id="9799441at2"/>
<dbReference type="PROSITE" id="PS01000">
    <property type="entry name" value="SDH_CYT_1"/>
    <property type="match status" value="1"/>
</dbReference>
<dbReference type="InterPro" id="IPR034804">
    <property type="entry name" value="SQR/QFR_C/D"/>
</dbReference>
<dbReference type="AlphaFoldDB" id="A0A125BBP8"/>
<dbReference type="SUPFAM" id="SSF81343">
    <property type="entry name" value="Fumarate reductase respiratory complex transmembrane subunits"/>
    <property type="match status" value="1"/>
</dbReference>
<feature type="transmembrane region" description="Helical" evidence="13">
    <location>
        <begin position="20"/>
        <end position="45"/>
    </location>
</feature>
<dbReference type="InterPro" id="IPR014314">
    <property type="entry name" value="Succ_DH_cytb556"/>
</dbReference>
<feature type="binding site" description="axial binding residue" evidence="12">
    <location>
        <position position="81"/>
    </location>
    <ligand>
        <name>heme</name>
        <dbReference type="ChEBI" id="CHEBI:30413"/>
        <note>ligand shared with second transmembrane subunit</note>
    </ligand>
    <ligandPart>
        <name>Fe</name>
        <dbReference type="ChEBI" id="CHEBI:18248"/>
    </ligandPart>
</feature>
<dbReference type="GO" id="GO:0046872">
    <property type="term" value="F:metal ion binding"/>
    <property type="evidence" value="ECO:0007669"/>
    <property type="project" value="UniProtKB-KW"/>
</dbReference>
<evidence type="ECO:0000256" key="5">
    <source>
        <dbReference type="ARBA" id="ARBA00022617"/>
    </source>
</evidence>
<evidence type="ECO:0000256" key="12">
    <source>
        <dbReference type="PIRSR" id="PIRSR000178-1"/>
    </source>
</evidence>
<evidence type="ECO:0000256" key="10">
    <source>
        <dbReference type="ARBA" id="ARBA00023136"/>
    </source>
</evidence>
<comment type="similarity">
    <text evidence="3">Belongs to the cytochrome b560 family.</text>
</comment>
<evidence type="ECO:0000256" key="6">
    <source>
        <dbReference type="ARBA" id="ARBA00022692"/>
    </source>
</evidence>
<comment type="subunit">
    <text evidence="11">Part of an enzyme complex containing four subunits: a flavoprotein, an iron-sulfur protein, plus two membrane-anchoring proteins, SdhC and SdhD. The complex can form homotrimers.</text>
</comment>
<dbReference type="Proteomes" id="UP000064243">
    <property type="component" value="Unassembled WGS sequence"/>
</dbReference>
<dbReference type="RefSeq" id="WP_059758708.1">
    <property type="nucleotide sequence ID" value="NZ_LDUG01000052.1"/>
</dbReference>
<evidence type="ECO:0000256" key="3">
    <source>
        <dbReference type="ARBA" id="ARBA00007244"/>
    </source>
</evidence>
<keyword evidence="7 12" id="KW-0479">Metal-binding</keyword>
<evidence type="ECO:0000256" key="9">
    <source>
        <dbReference type="ARBA" id="ARBA00023004"/>
    </source>
</evidence>
<feature type="transmembrane region" description="Helical" evidence="13">
    <location>
        <begin position="106"/>
        <end position="125"/>
    </location>
</feature>
<dbReference type="Gene3D" id="1.20.1300.10">
    <property type="entry name" value="Fumarate reductase/succinate dehydrogenase, transmembrane subunit"/>
    <property type="match status" value="1"/>
</dbReference>
<comment type="cofactor">
    <cofactor evidence="12">
        <name>heme</name>
        <dbReference type="ChEBI" id="CHEBI:30413"/>
    </cofactor>
    <text evidence="12">The heme is bound between the two transmembrane subunits.</text>
</comment>
<evidence type="ECO:0000256" key="8">
    <source>
        <dbReference type="ARBA" id="ARBA00022989"/>
    </source>
</evidence>
<comment type="function">
    <text evidence="1">Membrane-anchoring subunit of succinate dehydrogenase (SDH).</text>
</comment>
<evidence type="ECO:0000256" key="4">
    <source>
        <dbReference type="ARBA" id="ARBA00020076"/>
    </source>
</evidence>
<name>A0A125BBP8_THIDE</name>
<evidence type="ECO:0000256" key="7">
    <source>
        <dbReference type="ARBA" id="ARBA00022723"/>
    </source>
</evidence>
<comment type="subcellular location">
    <subcellularLocation>
        <location evidence="2">Membrane</location>
        <topology evidence="2">Multi-pass membrane protein</topology>
    </subcellularLocation>
</comment>